<feature type="domain" description="Molybdopterin cofactor biosynthesis C (MoaC)" evidence="4">
    <location>
        <begin position="68"/>
        <end position="229"/>
    </location>
</feature>
<evidence type="ECO:0000256" key="1">
    <source>
        <dbReference type="ARBA" id="ARBA00005046"/>
    </source>
</evidence>
<comment type="pathway">
    <text evidence="1">Cofactor biosynthesis; molybdopterin biosynthesis.</text>
</comment>
<feature type="region of interest" description="Disordered" evidence="3">
    <location>
        <begin position="263"/>
        <end position="301"/>
    </location>
</feature>
<dbReference type="Pfam" id="PF01967">
    <property type="entry name" value="MoaC"/>
    <property type="match status" value="1"/>
</dbReference>
<keyword evidence="6" id="KW-1185">Reference proteome</keyword>
<evidence type="ECO:0000313" key="6">
    <source>
        <dbReference type="Proteomes" id="UP001172673"/>
    </source>
</evidence>
<dbReference type="SUPFAM" id="SSF55040">
    <property type="entry name" value="Molybdenum cofactor biosynthesis protein C, MoaC"/>
    <property type="match status" value="1"/>
</dbReference>
<sequence>MARVRRENLTLNFSPWTASPPSVRTSGAVDAGPCWSESAESATKGVDTGSTDEIVTLNHLTADGEAHMVSIARKKPTSRSATANALLLFSHSGTYSALVASRLQKGDALAVARIAGIQAAKKTADLIPLAHPGLDITGVTVRLEPFERNNVPYPLSEAFRQSTHMLPDIPKLHGGVLVTATVACEGKTGVEMEAITAASVAGLTMYDMLKGVDKCMVLTSTRVTAKSGGKSGDWEWDHKYHRRIITGKPGRDDKLGAIEAQQSITNTDTDHSSNSMTTASNETTTEPPPTSTKKVSRRPRRQTIQKNLRDTYQKHAQLGNHPAGTPLTRPERRNLRLAMYAARRISHLPRDTTLERQKSTLNHLRIQRNLQENLQHAPVTAFDMWLRHYRRWKMRRDAQHSRWNW</sequence>
<dbReference type="GO" id="GO:0061799">
    <property type="term" value="F:cyclic pyranopterin monophosphate synthase activity"/>
    <property type="evidence" value="ECO:0007669"/>
    <property type="project" value="TreeGrafter"/>
</dbReference>
<comment type="caution">
    <text evidence="5">The sequence shown here is derived from an EMBL/GenBank/DDBJ whole genome shotgun (WGS) entry which is preliminary data.</text>
</comment>
<dbReference type="AlphaFoldDB" id="A0AA39CPY0"/>
<dbReference type="GO" id="GO:0061798">
    <property type="term" value="F:GTP 3',8'-cyclase activity"/>
    <property type="evidence" value="ECO:0007669"/>
    <property type="project" value="TreeGrafter"/>
</dbReference>
<accession>A0AA39CPY0</accession>
<feature type="compositionally biased region" description="Low complexity" evidence="3">
    <location>
        <begin position="272"/>
        <end position="285"/>
    </location>
</feature>
<protein>
    <recommendedName>
        <fullName evidence="4">Molybdopterin cofactor biosynthesis C (MoaC) domain-containing protein</fullName>
    </recommendedName>
</protein>
<dbReference type="PANTHER" id="PTHR22960">
    <property type="entry name" value="MOLYBDOPTERIN COFACTOR SYNTHESIS PROTEIN A"/>
    <property type="match status" value="1"/>
</dbReference>
<name>A0AA39CPY0_9EURO</name>
<evidence type="ECO:0000256" key="2">
    <source>
        <dbReference type="ARBA" id="ARBA00023150"/>
    </source>
</evidence>
<keyword evidence="2" id="KW-0501">Molybdenum cofactor biosynthesis</keyword>
<evidence type="ECO:0000256" key="3">
    <source>
        <dbReference type="SAM" id="MobiDB-lite"/>
    </source>
</evidence>
<dbReference type="InterPro" id="IPR002820">
    <property type="entry name" value="Mopterin_CF_biosynth-C_dom"/>
</dbReference>
<evidence type="ECO:0000259" key="4">
    <source>
        <dbReference type="Pfam" id="PF01967"/>
    </source>
</evidence>
<dbReference type="Gene3D" id="3.30.70.640">
    <property type="entry name" value="Molybdopterin cofactor biosynthesis C (MoaC) domain"/>
    <property type="match status" value="1"/>
</dbReference>
<evidence type="ECO:0000313" key="5">
    <source>
        <dbReference type="EMBL" id="KAJ9616300.1"/>
    </source>
</evidence>
<dbReference type="InterPro" id="IPR036522">
    <property type="entry name" value="MoaC_sf"/>
</dbReference>
<organism evidence="5 6">
    <name type="scientific">Cladophialophora chaetospira</name>
    <dbReference type="NCBI Taxonomy" id="386627"/>
    <lineage>
        <taxon>Eukaryota</taxon>
        <taxon>Fungi</taxon>
        <taxon>Dikarya</taxon>
        <taxon>Ascomycota</taxon>
        <taxon>Pezizomycotina</taxon>
        <taxon>Eurotiomycetes</taxon>
        <taxon>Chaetothyriomycetidae</taxon>
        <taxon>Chaetothyriales</taxon>
        <taxon>Herpotrichiellaceae</taxon>
        <taxon>Cladophialophora</taxon>
    </lineage>
</organism>
<dbReference type="InterPro" id="IPR050105">
    <property type="entry name" value="MoCo_biosynth_MoaA/MoaC"/>
</dbReference>
<dbReference type="GO" id="GO:0006777">
    <property type="term" value="P:Mo-molybdopterin cofactor biosynthetic process"/>
    <property type="evidence" value="ECO:0007669"/>
    <property type="project" value="UniProtKB-KW"/>
</dbReference>
<proteinExistence type="predicted"/>
<dbReference type="Proteomes" id="UP001172673">
    <property type="component" value="Unassembled WGS sequence"/>
</dbReference>
<reference evidence="5" key="1">
    <citation type="submission" date="2022-10" db="EMBL/GenBank/DDBJ databases">
        <title>Culturing micro-colonial fungi from biological soil crusts in the Mojave desert and describing Neophaeococcomyces mojavensis, and introducing the new genera and species Taxawa tesnikishii.</title>
        <authorList>
            <person name="Kurbessoian T."/>
            <person name="Stajich J.E."/>
        </authorList>
    </citation>
    <scope>NUCLEOTIDE SEQUENCE</scope>
    <source>
        <strain evidence="5">TK_41</strain>
    </source>
</reference>
<dbReference type="EMBL" id="JAPDRK010000001">
    <property type="protein sequence ID" value="KAJ9616300.1"/>
    <property type="molecule type" value="Genomic_DNA"/>
</dbReference>
<gene>
    <name evidence="5" type="ORF">H2200_000018</name>
</gene>
<dbReference type="PANTHER" id="PTHR22960:SF0">
    <property type="entry name" value="MOLYBDENUM COFACTOR BIOSYNTHESIS PROTEIN 1"/>
    <property type="match status" value="1"/>
</dbReference>